<proteinExistence type="predicted"/>
<dbReference type="RefSeq" id="XP_073797140.1">
    <property type="nucleotide sequence ID" value="XM_073941039.1"/>
</dbReference>
<gene>
    <name evidence="2" type="primary">obscnb</name>
</gene>
<keyword evidence="1" id="KW-1185">Reference proteome</keyword>
<sequence length="5505" mass="612380">MDQNLFGGAPRFLTRPKAFSLCVGRDASLSCTIVGNPVPVVTWEKEKLRISAGGRFKTVEDGDIYRLTIYDLTLEDSGQYMCRAKNTVGEAYAAVTLKVGLPETVVERAPVFIVKPVSTRVGLGGDVTFYCRVSAHPAPNFDWEKDGRYLGETNRIKITSESDSSSLRIQSVRSLDSGTYNCRVQNSIGRAQSAATLVVDLQDTHLLNADKSTSLLSHMQKRKQEMRTDISFYRTTESSSTTSSSTKITEEHGSFGLARDQEQRVSALTSMLPKGVFTRTCTVTEGKHAKLSCFVTGHPKPQIMWRKDGTNISEGRRHVMYEDQAENFILKVLYCKQSDNGLYTCNASNLAGQTYSAVLVIVKEPKIPFKKKLQDVEVKEKETATLQCEVPVSNTKASWFMEETRLEQNTKYRMDEEGTLRRLTIRNVTTNDDAVYICEMNEGSRTVAELTVLGNITKKLPRRTVVPVSDTVIFCVELEKPVDDAYWTRNGERLKEDSRIIIARVNRQYTLTIRECTAEDSGEVAFIAHDCKTSTRFSVTAPRKHPPDPPVEPIVQNKTDSSITLCWSPPDSERPVPITGYIVERRKVGTQTWVKITTTPVSTTKYTITDVLEETSYQFRISAVNDFGQSAYLEVPGTFYLEPTASVKTGLVDCSANAGEEATLTVELSAACSGTWTINDQMIRSGSEYLITRSKTTHTLVIREVSMALNGAQVKFVGGGSQSVATLSVKAATARFTNKSSQVEVFTFSMYSSAQMHTEVSNSNVQVVWMKNGKELRMGKKYEATSADRKRILTIHNVDQEDVGIYECICDGDKMSVQLALKEEPAKFVNKPRAQPQESDALVGDVVLSCEVASAGSAVVWKKEQTEITEDKRTTFISQGTQRKLVIRGAKQSDEGHYSCETAEDKMTFLVKIKETRAAFSNKESYQKEVKVSISQKATLSCEVSDAKTEVKWFKDGKQLNPSKTVQMESKGKSRQLVLENVEKKDAGEYTCEVGNEKLLFKVRVEDLQATFSNKDSYQKEVKVATSQKATLSCEVSDIKTEVKWFKDGKQLSSSKTVHMESKGKTRQLIVENVEKKDAGEYTCEAGNEKLVFKIKVEDIQAIFSNKDSYQKEVKVATSQKATLSGEVSDIKTEVKWFKDGKQLSSGKTVHMESKGKTRQLIVENVEKKDAGEYICEAGNEKLVFKIRVEDIQATFFDKDSYQKEVKVATSQKATLSCEVSDIKTEVKWFKDGKQLSSSKTVHMESKGKTRQLIVENVEKKDAGEYTCEAGNEKLSFKIKVEDIQAPIFNKDSYQKEVKVSATQKTTLSCEVSDIKTEVKWFKDGKQLSSSKTVHMESKGKTRQLVVENVEKKDAGEYTCEAGNEKLAFKIQVAAQPDIQAAFINKDTYQKEVKVAVSQKATLNCEVSDTKTEVKWFKDGKQLSSSKTVDTETKGKTRQLILENVEKKDAGEYTCEVGNEKLTFKVQVTDIQAAFTNKDSYQKEVKVTTSEKANLSCEVSDLKTEVKWFKDGKQLSSSKTVHMESKGKTRQLILDNVEKKDAGEYTCEAGNEKLVFKILVTEPKAAFTNKDSYQKEVKVSASHKATLSCEVSDLKTEVKWFKDGKQLISSKTVHMESKGKTRQLVVENAEKKDAGEYTCEAGNEKLVFKIQVEDVATKFQKASMTKETVMFESAEKVILKTEVMSESCSVKWFKDGVELKDGSKYEMKQEGRSRILIVKSSESKDTGTYSCQSADDKVDFKVQVKEAPFKFVGPLQPVSAVLESTMTLSCSLNKATGNILWKHNGKEVKPGGRFSIRTDGTNCILTVSAVAQEDEGEYSCECKDDKTSTKVTIKAPRLVRFTTKLNNVVANEGKDAIFKCSITPPDVSVRWLRNDVPIMASPKFKIAQGGSSHSLTITAVTQEDAGEISVDAEGKVSKATLQVQQLPVTFTKKLADVTVQEQNTVRLEVELSKPSKDVKWMKNGVVLQQGGNLEIHVDGAKQTLVLKSVAYADRGHYSCETLDDKTQAKLSVEIKKIQVVKGLKEMKVQEKETVTMEVELSKADVEGSWSKDGMKLKSGPNIIITSLGNKHCLTMSQLKISDGGAITFQAEDVHTSGKLIVTEPAAKILKPLRDISSPEKEKVTFECEVSRANAEVKWFKDDEELKPGKKYGIHSQANKRTLLIQKCAYEDQGLYICRTTDDNTSAQLTVHARDVKIVKQLQDMEVTEKESASFVCEVSHDEVEAQWHKGDAKLKAGENIKMRQEGRTYVLLFKSVKAEDAGEIKFTAEKASSTAKLKVKELPVRFVKKLRDKIAMYKHRAYLECQVSRANAKVTWYKNKSEIKPTKKHEITSEDIYRKLTITDVDSDDEDTYICDAIDDKTSCQLLVEEQAISIVRELNTVEVTEPFAAHFEVEVSVETVKPVKWTLNGEQLKESADIEMEKEGTMHRLTFKKTKASMSGPVQFTAGKSKSMAELKVKERPIEVLEPLKDASAKEKTSTTLSCKFSAPPKEVNWFKGQTALEASSKYSMKQKDASVQLIIQALNAEDSGEYRCQAGVCESKAVLKVEVRKIQITKHLTDVEVDEDGDALFTCEVNYADEEVQWTLNDKPLFNNEVNTITHVDKTHTLSLKNLAPEDGGKVSFSIRDVKETVCLKVKEKKAIFLKLLDDVVAEEKGTVTLKCEASKPRVAPVWRKESTTLSAGKKYELLHDGKSLGLSIHDITQADAGEYSCDLGTDLCKSKVTVRDIHIGITKRIKSIEAKAGENCTFECILSRESSEQCTWSLKGQPISDGGRFQISSKGRKYTLIIKAVSASDSGEVVFSIQDLSSKATLSVEGEAPSISKELQGVSAKIGEDATFTCELSQSGLEVKWSKDGKSIRKSQKYEISQEQTLVKLTIRNVTDKDSGEYSCEVTGGPTSKAKLEIKDLANKFICELKDATADENSDVSFECETAQPATKVTWLKGTKEIKAGGRYELTQKGAILILKVKDLEKSDSEVYTCDIGSTKTTAKLTVKAIPVLSFTKELTSQEVTEGGSTSLRCETSIPDASVTWKKNTLVLTDGKKYSIKRDGTIHILEIHKLSVEDAGEYTCEAGEKKSKATLTVKGQPAYFRKELENQNAIEGDSIILRCELSKPVKSVEWRKGGVVLQPSKKFELKQDGCVLELHVHDLEPEDNGYYTCDAGDQLTTASITVQDPNVEVVSAMEDQHVAEKQPAEFICQYSRPVKAIWKRNGVPVQADGRRVIMEQDWTVARLYISCVEPQDGGIYSCEAEGTSVVAHLRVQAKPIDILQELSNMETINGGEALFECSLSRPENKDCQWLIDGKPVKESANVEIVSFESGRRHLLLLKDLQPCENTRITFQAGTSSTTALLTVKAWQLEVVKPLEDKTAIVGQEVEFTCTLNEAVPENEVTWYANGVELQHNDQWAMRTSGSSYSLILKKAQAQPTQEITFAARDALSLAKLTTIAVPDPPEDPELVSKGPTFITLSWFTPLSDGGSPIIGYRVEMRLVDSVLWLPCHTEPVFNTEFLVENLIPGAGYRFRVAAINRAGIGEPVQLPQTVTLDAPVTMTKKLSTSELHKGKMVRLECELSAEGKSVAWFKDNREIEVGVKYQMVTEGKSQVLLIKDFQTTDQGVYSCSASEEAKTSINLNLEGHDGTLSQDAGNQPKLPPEAASEGDLHALWEAEAKKRRMSREPTLDSISELPEEDGKDKMQKKDEKEPAKEIKVRPVEPGPKITAEPNLYTSSDEESLSGTSLVSYLKKSSKSSMTVESQTETVASKKLYEHFQMTEQSVTKTSVEPLMEAQNGDELQEAAVKIQAAFKGYKARKDMRPVFKEVFKEQTKEPNGTIHLECIVEGKPDKVRWLKDGEPLTDGKHHHIDIYNDGTCSLVVTAATTKDTGVYTCEVTNKFGVSTHSGKVTVGSLRESVRRPLTLGYSADSEAESSSGSEMDETLRQASKRLRRLLRTRLPPDVEEEPFVSADEGDLPPQDLQSYREDDQYIYIRFDNRTEAQVASLRFQEMFTYQGVPIETAIIPAAGAKVELRITKMALSEDGSRTPTQDQPMPTFMTGAPAAPVFMTELRSQDVPDGFPVSFDCVIVGKPPPTVKWFKDGKLLEENDHYMINEDQEGRHQLIITTVLPTDMGVYRCMAENDSGIASSKAELRVDMSCSSDYDTAADATETSSYVSAKGYVSSSEHRDTEAFESVAEDELLPQVVDELHDLFLSPGAPIAKMSVRVKGFPTPRVYWFKDGTPLQASSRIVLSTERDQHSLEILDVKCEDTGEYSAYISNIAGSAYSSARMNVLAPGERPTPDQGRLRDSKVPLVPPRFLERFSNKKVKQGASITLSVKVEGSPTPSVNWLKEVSDKDVLWIKADTPGYKVASSGRQHSLILMEVEKKHSGMYTCIATNRAGQSVNTARLDVDTTPEQKGKVGPEVLGITISPPEEEGKGEIKLPYMGEVGTEEFLQKLTSQITEMVSAKITQDSLQNHQVLQWMKSWPKVTTSLRLPGADSDDETKTPSPSPYHGRSRPPSLIADSSSESDEGDARGEMFDIYVVTADYNPMGVSKDAIALKEGQYVEVLDSAHPLKWLVRTKPTKSNPSRQGWVSPAYLDKRLKLSADVADLPETAKEEVTETEYKKKLCQLVQDLINTETEFLKEMEFFTTHHLKRVDEEGAPPEITMQKETIFRNINDLKAFHSSLLPGLRDCDTDDDIAMHFLKNSEGFEKYLQYLIGQLQAESIISEKQVHQYFKDYSVSELANVDPSEGPVLSINAYLQRPPERIQKYRALLKELIRNKARNGQNCCLLEQAYAMVSSLSQRSENTHHVSLIENYPANLEALGEPIRQGPFTVWEGAPGVRTSSRGHHRHVFLFKNHVVICKQKRDTNTDTQTYVFKNMMKLTNIDVNETVEGDERAFEIWHEREDSVRKYTLQARTVIIKNSWLRDLRDLQQRYSMPTWCSPDFDAVLTDLTAELGQTVKLACKVTGVPKPQVTWYKDGHAVEADPHHIIIEDPDGSCTLILDNMTADDSGQYMCFATSSAGNASTLGKITVQVPPRFVNKIRNATLFPGEDAQFTCTIQSAPSPKIRWFKEGKLLTDMEKFQTYSEARSGVLVLVIKNPVERDLGHYECELSNRLGSARCAAQLVTPAVAMAGERRADQAISIEVTEQETKIPKKTIIIEETITTVVKNTRMKRHASPRPSPMGAFRSETPTPEPPRQRRTMARKTVPTLYVPEAEGATARNPRWVEVEEIIEYKVNKSPKLPRRRGISPGKRSSPANPNTNNSNNKLVEATLGAVMTLQASSDDEDTEQNVAEVMESIIGETSDPDGDDKGTIILESEDDEFGNRDFKMLSDGNKVLTLEDLEDYIPQEGETFGSHPNRQIPEEKPSQISVLQREVNETVIGKPILLNVGRPVAPPKPRTGFFGSFKEHISSMFTPGSLANTGSRSRQEKNIPIHVMGGSSSGFAHHASSAARFEVQPTYCSEVQRGKGGGLQSFKTQVSAQTHSYTPAGQLTLQIDKNKPTGKQ</sequence>
<evidence type="ECO:0000313" key="1">
    <source>
        <dbReference type="Proteomes" id="UP000000437"/>
    </source>
</evidence>
<reference evidence="2" key="1">
    <citation type="submission" date="2025-08" db="UniProtKB">
        <authorList>
            <consortium name="RefSeq"/>
        </authorList>
    </citation>
    <scope>IDENTIFICATION</scope>
    <source>
        <strain evidence="2">Tuebingen</strain>
        <tissue evidence="2">Fibroblasts and whole tissue</tissue>
    </source>
</reference>
<protein>
    <submittedName>
        <fullName evidence="2">Obscurin isoform X26</fullName>
    </submittedName>
</protein>
<accession>A0AC58ISC7</accession>
<name>A0AC58ISC7_DANRE</name>
<dbReference type="Proteomes" id="UP000000437">
    <property type="component" value="Chromosome 24"/>
</dbReference>
<organism evidence="1 2">
    <name type="scientific">Danio rerio</name>
    <name type="common">Zebrafish</name>
    <name type="synonym">Brachydanio rerio</name>
    <dbReference type="NCBI Taxonomy" id="7955"/>
    <lineage>
        <taxon>Eukaryota</taxon>
        <taxon>Metazoa</taxon>
        <taxon>Chordata</taxon>
        <taxon>Craniata</taxon>
        <taxon>Vertebrata</taxon>
        <taxon>Euteleostomi</taxon>
        <taxon>Actinopterygii</taxon>
        <taxon>Neopterygii</taxon>
        <taxon>Teleostei</taxon>
        <taxon>Ostariophysi</taxon>
        <taxon>Cypriniformes</taxon>
        <taxon>Danionidae</taxon>
        <taxon>Danioninae</taxon>
        <taxon>Danio</taxon>
    </lineage>
</organism>
<evidence type="ECO:0000313" key="2">
    <source>
        <dbReference type="RefSeq" id="XP_073797140.1"/>
    </source>
</evidence>